<dbReference type="EMBL" id="BA000004">
    <property type="protein sequence ID" value="BAB05538.1"/>
    <property type="molecule type" value="Genomic_DNA"/>
</dbReference>
<dbReference type="PANTHER" id="PTHR30136:SF24">
    <property type="entry name" value="HTH-TYPE TRANSCRIPTIONAL REPRESSOR ALLR"/>
    <property type="match status" value="1"/>
</dbReference>
<evidence type="ECO:0000259" key="4">
    <source>
        <dbReference type="PROSITE" id="PS51077"/>
    </source>
</evidence>
<dbReference type="PANTHER" id="PTHR30136">
    <property type="entry name" value="HELIX-TURN-HELIX TRANSCRIPTIONAL REGULATOR, ICLR FAMILY"/>
    <property type="match status" value="1"/>
</dbReference>
<dbReference type="PROSITE" id="PS51077">
    <property type="entry name" value="HTH_ICLR"/>
    <property type="match status" value="1"/>
</dbReference>
<feature type="domain" description="IclR-ED" evidence="5">
    <location>
        <begin position="66"/>
        <end position="249"/>
    </location>
</feature>
<keyword evidence="7" id="KW-1185">Reference proteome</keyword>
<protein>
    <submittedName>
        <fullName evidence="6">Transcriptional regulator (IclR family)</fullName>
    </submittedName>
</protein>
<dbReference type="HOGENOM" id="CLU_062618_7_1_9"/>
<evidence type="ECO:0000256" key="1">
    <source>
        <dbReference type="ARBA" id="ARBA00023015"/>
    </source>
</evidence>
<dbReference type="Pfam" id="PF09339">
    <property type="entry name" value="HTH_IclR"/>
    <property type="match status" value="1"/>
</dbReference>
<sequence>MQEKNKTVIKSMNLLNLFRTYPTLTLQEMVKQSGMPKTSVHRMINSLEEMGFLQKRHDGAYELGVVFLELGQLVSDRLDLRQVAFPIMEALRNQVEEAVHLTVRDGDEAIYIEKLDTLHPVRLFTKVGRRAPLYAGACQRVILSFLPEQEQTAYLERVELIPLADGTITDKLLLKERISETQQTGVAISHSELENNTTAIAAPIYDHSGTIVAGISIAGPDIRVTEERLSTLKVTLKNAAKSISKQLGWLAT</sequence>
<dbReference type="InterPro" id="IPR036388">
    <property type="entry name" value="WH-like_DNA-bd_sf"/>
</dbReference>
<evidence type="ECO:0000313" key="6">
    <source>
        <dbReference type="EMBL" id="BAB05538.1"/>
    </source>
</evidence>
<dbReference type="Proteomes" id="UP000001258">
    <property type="component" value="Chromosome"/>
</dbReference>
<dbReference type="SUPFAM" id="SSF55781">
    <property type="entry name" value="GAF domain-like"/>
    <property type="match status" value="1"/>
</dbReference>
<keyword evidence="1" id="KW-0805">Transcription regulation</keyword>
<dbReference type="GO" id="GO:0003677">
    <property type="term" value="F:DNA binding"/>
    <property type="evidence" value="ECO:0007669"/>
    <property type="project" value="UniProtKB-KW"/>
</dbReference>
<dbReference type="Gene3D" id="1.10.10.10">
    <property type="entry name" value="Winged helix-like DNA-binding domain superfamily/Winged helix DNA-binding domain"/>
    <property type="match status" value="1"/>
</dbReference>
<dbReference type="AlphaFoldDB" id="Q9KBV5"/>
<evidence type="ECO:0000313" key="7">
    <source>
        <dbReference type="Proteomes" id="UP000001258"/>
    </source>
</evidence>
<dbReference type="OrthoDB" id="9791752at2"/>
<dbReference type="InterPro" id="IPR005471">
    <property type="entry name" value="Tscrpt_reg_IclR_N"/>
</dbReference>
<gene>
    <name evidence="6" type="ordered locus">BH1819</name>
</gene>
<dbReference type="GO" id="GO:0045892">
    <property type="term" value="P:negative regulation of DNA-templated transcription"/>
    <property type="evidence" value="ECO:0007669"/>
    <property type="project" value="TreeGrafter"/>
</dbReference>
<name>Q9KBV5_HALH5</name>
<evidence type="ECO:0000256" key="2">
    <source>
        <dbReference type="ARBA" id="ARBA00023125"/>
    </source>
</evidence>
<dbReference type="SUPFAM" id="SSF46785">
    <property type="entry name" value="Winged helix' DNA-binding domain"/>
    <property type="match status" value="1"/>
</dbReference>
<keyword evidence="3" id="KW-0804">Transcription</keyword>
<dbReference type="Gene3D" id="3.30.450.40">
    <property type="match status" value="1"/>
</dbReference>
<proteinExistence type="predicted"/>
<organism evidence="6 7">
    <name type="scientific">Halalkalibacterium halodurans (strain ATCC BAA-125 / DSM 18197 / FERM 7344 / JCM 9153 / C-125)</name>
    <name type="common">Bacillus halodurans</name>
    <dbReference type="NCBI Taxonomy" id="272558"/>
    <lineage>
        <taxon>Bacteria</taxon>
        <taxon>Bacillati</taxon>
        <taxon>Bacillota</taxon>
        <taxon>Bacilli</taxon>
        <taxon>Bacillales</taxon>
        <taxon>Bacillaceae</taxon>
        <taxon>Halalkalibacterium (ex Joshi et al. 2022)</taxon>
    </lineage>
</organism>
<dbReference type="PROSITE" id="PS51078">
    <property type="entry name" value="ICLR_ED"/>
    <property type="match status" value="1"/>
</dbReference>
<dbReference type="RefSeq" id="WP_010897980.1">
    <property type="nucleotide sequence ID" value="NC_002570.2"/>
</dbReference>
<keyword evidence="2" id="KW-0238">DNA-binding</keyword>
<accession>Q9KBV5</accession>
<evidence type="ECO:0000259" key="5">
    <source>
        <dbReference type="PROSITE" id="PS51078"/>
    </source>
</evidence>
<feature type="domain" description="HTH iclR-type" evidence="4">
    <location>
        <begin position="5"/>
        <end position="65"/>
    </location>
</feature>
<dbReference type="InterPro" id="IPR014757">
    <property type="entry name" value="Tscrpt_reg_IclR_C"/>
</dbReference>
<dbReference type="eggNOG" id="COG1414">
    <property type="taxonomic scope" value="Bacteria"/>
</dbReference>
<dbReference type="SMART" id="SM00346">
    <property type="entry name" value="HTH_ICLR"/>
    <property type="match status" value="1"/>
</dbReference>
<dbReference type="KEGG" id="bha:BH1819"/>
<dbReference type="InterPro" id="IPR050707">
    <property type="entry name" value="HTH_MetabolicPath_Reg"/>
</dbReference>
<dbReference type="STRING" id="272558.gene:10727717"/>
<dbReference type="Pfam" id="PF01614">
    <property type="entry name" value="IclR_C"/>
    <property type="match status" value="1"/>
</dbReference>
<evidence type="ECO:0000256" key="3">
    <source>
        <dbReference type="ARBA" id="ARBA00023163"/>
    </source>
</evidence>
<reference evidence="6 7" key="1">
    <citation type="journal article" date="2000" name="Nucleic Acids Res.">
        <title>Complete genome sequence of the alkaliphilic bacterium Bacillus halodurans and genomic sequence comparison with Bacillus subtilis.</title>
        <authorList>
            <person name="Takami H."/>
            <person name="Nakasone K."/>
            <person name="Takaki Y."/>
            <person name="Maeno G."/>
            <person name="Sasaki R."/>
            <person name="Masui N."/>
            <person name="Fuji F."/>
            <person name="Hirama C."/>
            <person name="Nakamura Y."/>
            <person name="Ogasawara N."/>
            <person name="Kuhara S."/>
            <person name="Horikoshi K."/>
        </authorList>
    </citation>
    <scope>NUCLEOTIDE SEQUENCE [LARGE SCALE GENOMIC DNA]</scope>
    <source>
        <strain evidence="7">ATCC BAA-125 / DSM 18197 / FERM 7344 / JCM 9153 / C-125</strain>
    </source>
</reference>
<dbReference type="InterPro" id="IPR036390">
    <property type="entry name" value="WH_DNA-bd_sf"/>
</dbReference>
<dbReference type="GO" id="GO:0003700">
    <property type="term" value="F:DNA-binding transcription factor activity"/>
    <property type="evidence" value="ECO:0007669"/>
    <property type="project" value="TreeGrafter"/>
</dbReference>
<dbReference type="InterPro" id="IPR029016">
    <property type="entry name" value="GAF-like_dom_sf"/>
</dbReference>
<dbReference type="PIR" id="C83877">
    <property type="entry name" value="C83877"/>
</dbReference>